<dbReference type="AlphaFoldDB" id="A0A5Q3RV81"/>
<evidence type="ECO:0000313" key="2">
    <source>
        <dbReference type="Proteomes" id="UP000486297"/>
    </source>
</evidence>
<proteinExistence type="predicted"/>
<dbReference type="EMBL" id="WJXO01000001">
    <property type="protein sequence ID" value="MRN37192.1"/>
    <property type="molecule type" value="Genomic_DNA"/>
</dbReference>
<keyword evidence="2" id="KW-1185">Reference proteome</keyword>
<organism evidence="1 2">
    <name type="scientific">Neisseria brasiliensis</name>
    <dbReference type="NCBI Taxonomy" id="2666100"/>
    <lineage>
        <taxon>Bacteria</taxon>
        <taxon>Pseudomonadati</taxon>
        <taxon>Pseudomonadota</taxon>
        <taxon>Betaproteobacteria</taxon>
        <taxon>Neisseriales</taxon>
        <taxon>Neisseriaceae</taxon>
        <taxon>Neisseria</taxon>
    </lineage>
</organism>
<accession>A0A5Q3RV81</accession>
<dbReference type="Pfam" id="PF05926">
    <property type="entry name" value="Phage_GPL"/>
    <property type="match status" value="1"/>
</dbReference>
<dbReference type="Proteomes" id="UP000486297">
    <property type="component" value="Unassembled WGS sequence"/>
</dbReference>
<reference evidence="1" key="1">
    <citation type="journal article" name="Emerg. Infect. Dis.">
        <title>Two cases of a newly characterized neisseria species.</title>
        <authorList>
            <person name="Mustapha M."/>
            <person name="Lemos A.P.S."/>
            <person name="Harrison L.H."/>
            <person name="Vantyne D."/>
            <person name="Sacchi C.T."/>
        </authorList>
    </citation>
    <scope>NUCLEOTIDE SEQUENCE</scope>
    <source>
        <strain evidence="1">N.95.16</strain>
    </source>
</reference>
<name>A0A5Q3RV81_9NEIS</name>
<dbReference type="RefSeq" id="WP_095501822.1">
    <property type="nucleotide sequence ID" value="NZ_CP046027.1"/>
</dbReference>
<protein>
    <submittedName>
        <fullName evidence="1">Head completion/stabilization protein</fullName>
    </submittedName>
</protein>
<gene>
    <name evidence="1" type="ORF">GJU80_01385</name>
</gene>
<comment type="caution">
    <text evidence="1">The sequence shown here is derived from an EMBL/GenBank/DDBJ whole genome shotgun (WGS) entry which is preliminary data.</text>
</comment>
<dbReference type="InterPro" id="IPR009225">
    <property type="entry name" value="Phage_head_completion_GpL"/>
</dbReference>
<sequence length="161" mass="18144">MSLVFADTDTQGRQSIGQNEIVSAVFWPRIDLSELRDVMRIDNNINSNRLYHTALESVAHVNGQLKGWRMAAQQRGFTALADVAEEDDKINGEAPQVAHYRRAVYCYTKALMLEKWADADATGKTGERAEAKQQQAEDYRREGHFAVAAIMGQRRCDAELI</sequence>
<evidence type="ECO:0000313" key="1">
    <source>
        <dbReference type="EMBL" id="MRN37192.1"/>
    </source>
</evidence>